<protein>
    <recommendedName>
        <fullName evidence="1">Microcin J25-processing protein McjB C-terminal domain-containing protein</fullName>
    </recommendedName>
</protein>
<dbReference type="InterPro" id="IPR032708">
    <property type="entry name" value="McjB_C"/>
</dbReference>
<dbReference type="InterPro" id="IPR053521">
    <property type="entry name" value="McjB-like"/>
</dbReference>
<name>A0A1Z4JJ50_LEPBY</name>
<organism evidence="2 3">
    <name type="scientific">Leptolyngbya boryana NIES-2135</name>
    <dbReference type="NCBI Taxonomy" id="1973484"/>
    <lineage>
        <taxon>Bacteria</taxon>
        <taxon>Bacillati</taxon>
        <taxon>Cyanobacteriota</taxon>
        <taxon>Cyanophyceae</taxon>
        <taxon>Leptolyngbyales</taxon>
        <taxon>Leptolyngbyaceae</taxon>
        <taxon>Leptolyngbya group</taxon>
        <taxon>Leptolyngbya</taxon>
    </lineage>
</organism>
<gene>
    <name evidence="2" type="ORF">NIES2135_35290</name>
</gene>
<dbReference type="Pfam" id="PF13471">
    <property type="entry name" value="Transglut_core3"/>
    <property type="match status" value="1"/>
</dbReference>
<evidence type="ECO:0000313" key="2">
    <source>
        <dbReference type="EMBL" id="BAY56693.1"/>
    </source>
</evidence>
<evidence type="ECO:0000313" key="3">
    <source>
        <dbReference type="Proteomes" id="UP000217895"/>
    </source>
</evidence>
<accession>A0A1Z4JJ50</accession>
<proteinExistence type="predicted"/>
<keyword evidence="3" id="KW-1185">Reference proteome</keyword>
<dbReference type="AlphaFoldDB" id="A0A1Z4JJ50"/>
<dbReference type="Proteomes" id="UP000217895">
    <property type="component" value="Chromosome"/>
</dbReference>
<dbReference type="EMBL" id="AP018203">
    <property type="protein sequence ID" value="BAY56693.1"/>
    <property type="molecule type" value="Genomic_DNA"/>
</dbReference>
<sequence>MRRLFHQVSCWFALSPPDRTLFLQAFLLLPLTAWSLEIGGLRQTQRWLNWLTAHCSKTANDPAQLHHIARIVNLAAQSSPWGNCLKRSLVLWVLLRYRGVETTLQIGVRRQQQLFLAHAWIEFENLVLNDHPDVAHQFSPFTQLVPRTE</sequence>
<evidence type="ECO:0000259" key="1">
    <source>
        <dbReference type="Pfam" id="PF13471"/>
    </source>
</evidence>
<dbReference type="NCBIfam" id="NF033537">
    <property type="entry name" value="lasso_biosyn_B2"/>
    <property type="match status" value="1"/>
</dbReference>
<feature type="domain" description="Microcin J25-processing protein McjB C-terminal" evidence="1">
    <location>
        <begin position="45"/>
        <end position="141"/>
    </location>
</feature>
<reference evidence="2 3" key="1">
    <citation type="submission" date="2017-06" db="EMBL/GenBank/DDBJ databases">
        <title>Genome sequencing of cyanobaciteial culture collection at National Institute for Environmental Studies (NIES).</title>
        <authorList>
            <person name="Hirose Y."/>
            <person name="Shimura Y."/>
            <person name="Fujisawa T."/>
            <person name="Nakamura Y."/>
            <person name="Kawachi M."/>
        </authorList>
    </citation>
    <scope>NUCLEOTIDE SEQUENCE [LARGE SCALE GENOMIC DNA]</scope>
    <source>
        <strain evidence="2 3">NIES-2135</strain>
    </source>
</reference>